<dbReference type="InterPro" id="IPR001567">
    <property type="entry name" value="Pept_M3A_M3B_dom"/>
</dbReference>
<dbReference type="EMBL" id="QMFB01000033">
    <property type="protein sequence ID" value="RAV12481.1"/>
    <property type="molecule type" value="Genomic_DNA"/>
</dbReference>
<evidence type="ECO:0000313" key="8">
    <source>
        <dbReference type="EMBL" id="RAV12481.1"/>
    </source>
</evidence>
<dbReference type="PANTHER" id="PTHR11804:SF28">
    <property type="entry name" value="OLIGOENDOPEPTIDASE F"/>
    <property type="match status" value="1"/>
</dbReference>
<dbReference type="InterPro" id="IPR011976">
    <property type="entry name" value="Pept_M3B_oligopep-rel"/>
</dbReference>
<organism evidence="8 9">
    <name type="scientific">Paenibacillus contaminans</name>
    <dbReference type="NCBI Taxonomy" id="450362"/>
    <lineage>
        <taxon>Bacteria</taxon>
        <taxon>Bacillati</taxon>
        <taxon>Bacillota</taxon>
        <taxon>Bacilli</taxon>
        <taxon>Bacillales</taxon>
        <taxon>Paenibacillaceae</taxon>
        <taxon>Paenibacillus</taxon>
    </lineage>
</organism>
<protein>
    <submittedName>
        <fullName evidence="8">M3 family oligoendopeptidase</fullName>
    </submittedName>
</protein>
<keyword evidence="2 6" id="KW-0479">Metal-binding</keyword>
<dbReference type="GO" id="GO:0004222">
    <property type="term" value="F:metalloendopeptidase activity"/>
    <property type="evidence" value="ECO:0007669"/>
    <property type="project" value="InterPro"/>
</dbReference>
<dbReference type="RefSeq" id="WP_113035624.1">
    <property type="nucleotide sequence ID" value="NZ_QMFB01000033.1"/>
</dbReference>
<dbReference type="Gene3D" id="1.10.1370.30">
    <property type="match status" value="1"/>
</dbReference>
<keyword evidence="5 6" id="KW-0482">Metalloprotease</keyword>
<keyword evidence="9" id="KW-1185">Reference proteome</keyword>
<evidence type="ECO:0000256" key="5">
    <source>
        <dbReference type="ARBA" id="ARBA00023049"/>
    </source>
</evidence>
<dbReference type="SUPFAM" id="SSF55486">
    <property type="entry name" value="Metalloproteases ('zincins'), catalytic domain"/>
    <property type="match status" value="1"/>
</dbReference>
<keyword evidence="1 6" id="KW-0645">Protease</keyword>
<accession>A0A329LX68</accession>
<comment type="caution">
    <text evidence="8">The sequence shown here is derived from an EMBL/GenBank/DDBJ whole genome shotgun (WGS) entry which is preliminary data.</text>
</comment>
<evidence type="ECO:0000256" key="4">
    <source>
        <dbReference type="ARBA" id="ARBA00022833"/>
    </source>
</evidence>
<keyword evidence="4 6" id="KW-0862">Zinc</keyword>
<dbReference type="InterPro" id="IPR045090">
    <property type="entry name" value="Pept_M3A_M3B"/>
</dbReference>
<evidence type="ECO:0000259" key="7">
    <source>
        <dbReference type="Pfam" id="PF01432"/>
    </source>
</evidence>
<dbReference type="Proteomes" id="UP000250369">
    <property type="component" value="Unassembled WGS sequence"/>
</dbReference>
<reference evidence="8 9" key="1">
    <citation type="journal article" date="2009" name="Int. J. Syst. Evol. Microbiol.">
        <title>Paenibacillus contaminans sp. nov., isolated from a contaminated laboratory plate.</title>
        <authorList>
            <person name="Chou J.H."/>
            <person name="Lee J.H."/>
            <person name="Lin M.C."/>
            <person name="Chang P.S."/>
            <person name="Arun A.B."/>
            <person name="Young C.C."/>
            <person name="Chen W.M."/>
        </authorList>
    </citation>
    <scope>NUCLEOTIDE SEQUENCE [LARGE SCALE GENOMIC DNA]</scope>
    <source>
        <strain evidence="8 9">CKOBP-6</strain>
    </source>
</reference>
<name>A0A329LX68_9BACL</name>
<proteinExistence type="inferred from homology"/>
<comment type="cofactor">
    <cofactor evidence="6">
        <name>Zn(2+)</name>
        <dbReference type="ChEBI" id="CHEBI:29105"/>
    </cofactor>
    <text evidence="6">Binds 1 zinc ion.</text>
</comment>
<evidence type="ECO:0000256" key="3">
    <source>
        <dbReference type="ARBA" id="ARBA00022801"/>
    </source>
</evidence>
<dbReference type="GO" id="GO:0006508">
    <property type="term" value="P:proteolysis"/>
    <property type="evidence" value="ECO:0007669"/>
    <property type="project" value="UniProtKB-KW"/>
</dbReference>
<dbReference type="Pfam" id="PF01432">
    <property type="entry name" value="Peptidase_M3"/>
    <property type="match status" value="1"/>
</dbReference>
<keyword evidence="3 6" id="KW-0378">Hydrolase</keyword>
<dbReference type="NCBIfam" id="TIGR02289">
    <property type="entry name" value="M3_not_pepF"/>
    <property type="match status" value="1"/>
</dbReference>
<sequence length="564" mass="65311">MKFSDFAYRRPDMALLEEQFEAWLGKLEQADTGEAQIEALAAINKLRGEYKTLSAIAGVRHTVDTNDPFYKAEQEFDDESQPIVQGMTTKLYEALVRSPYRGELEAKWGRQLFSLAELALRTFSPEVMAELQQENKLSSDYTRLIASAKIPFAGEERTLSQLVPFMQSPDREVRRQAGEARYGFFREHEEELDGIYDQLVKVRTSIARKLGYRNFVELGYARMERIGYDAAMVANFRNQVKTHIVPVASKLKERQRARIGVDRIRYYDDKYLFASGNAKPKGDLDWIVDQATRMYDDMSPETSAFFRFMLEHELMDLASKKGKAGGGYCTYFPDYRSPYIFANFNGTTGDVDVLTHEIGHAFQMYVSRDFEVPEYYGPTLEACEIHSMSMEFFAWPWAELFFKEDADKYRFTHLSDALLFIPYGVSVDEFQHFVYEHPEATPAERKRAWRDIERAYLPHRQYEDNEYLERGGFWHQQGHIFNAPFYYIDYTLAQICALQFWKRAGEDRTKAWADYLHLCKLGGSLSFTELVREAGLRSPFEDGCVESVIGHIEGSLDAIDDAKL</sequence>
<feature type="domain" description="Peptidase M3A/M3B catalytic" evidence="7">
    <location>
        <begin position="165"/>
        <end position="546"/>
    </location>
</feature>
<dbReference type="CDD" id="cd09606">
    <property type="entry name" value="M3B_PepF"/>
    <property type="match status" value="1"/>
</dbReference>
<dbReference type="GO" id="GO:0006518">
    <property type="term" value="P:peptide metabolic process"/>
    <property type="evidence" value="ECO:0007669"/>
    <property type="project" value="TreeGrafter"/>
</dbReference>
<comment type="similarity">
    <text evidence="6">Belongs to the peptidase M3 family.</text>
</comment>
<dbReference type="PANTHER" id="PTHR11804">
    <property type="entry name" value="PROTEASE M3 THIMET OLIGOPEPTIDASE-RELATED"/>
    <property type="match status" value="1"/>
</dbReference>
<evidence type="ECO:0000256" key="2">
    <source>
        <dbReference type="ARBA" id="ARBA00022723"/>
    </source>
</evidence>
<dbReference type="GO" id="GO:0046872">
    <property type="term" value="F:metal ion binding"/>
    <property type="evidence" value="ECO:0007669"/>
    <property type="project" value="UniProtKB-UniRule"/>
</dbReference>
<evidence type="ECO:0000313" key="9">
    <source>
        <dbReference type="Proteomes" id="UP000250369"/>
    </source>
</evidence>
<evidence type="ECO:0000256" key="6">
    <source>
        <dbReference type="RuleBase" id="RU003435"/>
    </source>
</evidence>
<dbReference type="AlphaFoldDB" id="A0A329LX68"/>
<evidence type="ECO:0000256" key="1">
    <source>
        <dbReference type="ARBA" id="ARBA00022670"/>
    </source>
</evidence>
<dbReference type="OrthoDB" id="9762795at2"/>
<gene>
    <name evidence="8" type="ORF">DQG23_34695</name>
</gene>